<evidence type="ECO:0000313" key="2">
    <source>
        <dbReference type="Proteomes" id="UP001153332"/>
    </source>
</evidence>
<proteinExistence type="predicted"/>
<dbReference type="Proteomes" id="UP001153332">
    <property type="component" value="Unassembled WGS sequence"/>
</dbReference>
<keyword evidence="2" id="KW-1185">Reference proteome</keyword>
<evidence type="ECO:0000313" key="1">
    <source>
        <dbReference type="EMBL" id="KAJ8132107.1"/>
    </source>
</evidence>
<reference evidence="1" key="1">
    <citation type="submission" date="2022-12" db="EMBL/GenBank/DDBJ databases">
        <title>Genome Sequence of Lasiodiplodia mahajangana.</title>
        <authorList>
            <person name="Buettner E."/>
        </authorList>
    </citation>
    <scope>NUCLEOTIDE SEQUENCE</scope>
    <source>
        <strain evidence="1">VT137</strain>
    </source>
</reference>
<sequence length="97" mass="10708">MWKLVAYVLRPGCLRSAQDLGVCETAIGQLHEFGLVPGDANRYNFLITGEGAKLRGFKHLWENASSELMSKELENARAELADESGRGRGFICHGDID</sequence>
<organism evidence="1 2">
    <name type="scientific">Lasiodiplodia mahajangana</name>
    <dbReference type="NCBI Taxonomy" id="1108764"/>
    <lineage>
        <taxon>Eukaryota</taxon>
        <taxon>Fungi</taxon>
        <taxon>Dikarya</taxon>
        <taxon>Ascomycota</taxon>
        <taxon>Pezizomycotina</taxon>
        <taxon>Dothideomycetes</taxon>
        <taxon>Dothideomycetes incertae sedis</taxon>
        <taxon>Botryosphaeriales</taxon>
        <taxon>Botryosphaeriaceae</taxon>
        <taxon>Lasiodiplodia</taxon>
    </lineage>
</organism>
<gene>
    <name evidence="1" type="ORF">O1611_g1516</name>
</gene>
<dbReference type="EMBL" id="JAPUUL010000180">
    <property type="protein sequence ID" value="KAJ8132107.1"/>
    <property type="molecule type" value="Genomic_DNA"/>
</dbReference>
<accession>A0ACC2JXQ8</accession>
<protein>
    <submittedName>
        <fullName evidence="1">Uncharacterized protein</fullName>
    </submittedName>
</protein>
<name>A0ACC2JXQ8_9PEZI</name>
<comment type="caution">
    <text evidence="1">The sequence shown here is derived from an EMBL/GenBank/DDBJ whole genome shotgun (WGS) entry which is preliminary data.</text>
</comment>